<evidence type="ECO:0000259" key="5">
    <source>
        <dbReference type="Pfam" id="PF03717"/>
    </source>
</evidence>
<keyword evidence="3" id="KW-1133">Transmembrane helix</keyword>
<keyword evidence="2 3" id="KW-0472">Membrane</keyword>
<evidence type="ECO:0000313" key="7">
    <source>
        <dbReference type="Proteomes" id="UP000781173"/>
    </source>
</evidence>
<dbReference type="InterPro" id="IPR005311">
    <property type="entry name" value="PBP_dimer"/>
</dbReference>
<comment type="subcellular location">
    <subcellularLocation>
        <location evidence="1">Membrane</location>
    </subcellularLocation>
</comment>
<dbReference type="Gene3D" id="3.90.1310.10">
    <property type="entry name" value="Penicillin-binding protein 2a (Domain 2)"/>
    <property type="match status" value="1"/>
</dbReference>
<feature type="transmembrane region" description="Helical" evidence="3">
    <location>
        <begin position="12"/>
        <end position="34"/>
    </location>
</feature>
<dbReference type="GO" id="GO:0005886">
    <property type="term" value="C:plasma membrane"/>
    <property type="evidence" value="ECO:0007669"/>
    <property type="project" value="TreeGrafter"/>
</dbReference>
<gene>
    <name evidence="6" type="ORF">H3C67_02705</name>
</gene>
<dbReference type="PANTHER" id="PTHR30627:SF1">
    <property type="entry name" value="PEPTIDOGLYCAN D,D-TRANSPEPTIDASE FTSI"/>
    <property type="match status" value="1"/>
</dbReference>
<dbReference type="AlphaFoldDB" id="A0A952DVJ2"/>
<comment type="caution">
    <text evidence="6">The sequence shown here is derived from an EMBL/GenBank/DDBJ whole genome shotgun (WGS) entry which is preliminary data.</text>
</comment>
<reference evidence="6" key="1">
    <citation type="journal article" date="2022" name="ISME J.">
        <title>A general approach to explore prokaryotic protein glycosylation reveals the unique surface layer modulation of an anammox bacterium.</title>
        <authorList>
            <person name="Pabst M."/>
            <person name="Grouzdev D.S."/>
            <person name="Lawson C.E."/>
            <person name="Kleikamp H.B.C."/>
            <person name="de Ram C."/>
            <person name="Louwen R."/>
            <person name="Lin Y.M."/>
            <person name="Lucker S."/>
            <person name="van Loosdrecht M.C.M."/>
            <person name="Laureni M."/>
        </authorList>
    </citation>
    <scope>NUCLEOTIDE SEQUENCE</scope>
    <source>
        <strain evidence="6">BROCD043</strain>
    </source>
</reference>
<dbReference type="EMBL" id="JACFOF010000005">
    <property type="protein sequence ID" value="MBW7953672.1"/>
    <property type="molecule type" value="Genomic_DNA"/>
</dbReference>
<name>A0A952DVJ2_9BACT</name>
<dbReference type="SUPFAM" id="SSF56601">
    <property type="entry name" value="beta-lactamase/transpeptidase-like"/>
    <property type="match status" value="1"/>
</dbReference>
<dbReference type="Gene3D" id="3.40.710.10">
    <property type="entry name" value="DD-peptidase/beta-lactamase superfamily"/>
    <property type="match status" value="1"/>
</dbReference>
<proteinExistence type="predicted"/>
<dbReference type="SUPFAM" id="SSF56519">
    <property type="entry name" value="Penicillin binding protein dimerisation domain"/>
    <property type="match status" value="1"/>
</dbReference>
<evidence type="ECO:0000256" key="1">
    <source>
        <dbReference type="ARBA" id="ARBA00004370"/>
    </source>
</evidence>
<feature type="domain" description="Penicillin-binding protein transpeptidase" evidence="4">
    <location>
        <begin position="262"/>
        <end position="329"/>
    </location>
</feature>
<evidence type="ECO:0000259" key="4">
    <source>
        <dbReference type="Pfam" id="PF00905"/>
    </source>
</evidence>
<keyword evidence="3" id="KW-0812">Transmembrane</keyword>
<accession>A0A952DVJ2</accession>
<feature type="domain" description="Penicillin-binding protein transpeptidase" evidence="4">
    <location>
        <begin position="368"/>
        <end position="571"/>
    </location>
</feature>
<dbReference type="InterPro" id="IPR036138">
    <property type="entry name" value="PBP_dimer_sf"/>
</dbReference>
<feature type="domain" description="Penicillin-binding protein dimerisation" evidence="5">
    <location>
        <begin position="53"/>
        <end position="216"/>
    </location>
</feature>
<sequence length="602" mass="67029">MNFGKVHNTKLKLISLVFFLTAIGVVILGVKWQFLDNDQFVAIANERFKDIRIPALRGNILASDGTTLAFSEPRFDVYVWLPELTRAEQRGYQTHEEFLSILAEALKADPEEIDKSLKSGPWWIKIASQIDVETKNYLEYVKVTSSNRPLQGLQFEYVNKRVYPEGRLASQIIGFMGSNALGDFVGTGGLEQFWEGSLKPQEGFDSGEFDSFGNPITIGRNSPLEPKPGMTIQTTINKNLQSILEKNLKIGLNEYQAESATGIILDPKTGAILAMANMPDYNPNEYFLETNASVFGNLAISVPYEIGSVGKVLTIAAALDLETLEPYSKLLPDGHQGCEIISPSPPADASCDKITDKFDCICTYNRQPINRLITPASALIDSDNIGFRHIALTMSYDELRTYLYKFGIGSSTKVELSGESTGLLKESEYWNYADQAVYSYGHGYQATPLQTISAIATVANEGMRMQPYLVQKVTDSEGRTTNFNPRVVDQVIKPVTAQAVSDIMHQVYLGNIPERQYKDLADYYIGLKSGTALIPNKDRAGYSSKINATYIGYDASPSRTFVLLIKLEDPKVGDLSFYNARIVWLNTFMDIKDYLGVKKYAR</sequence>
<dbReference type="InterPro" id="IPR001460">
    <property type="entry name" value="PCN-bd_Tpept"/>
</dbReference>
<dbReference type="PANTHER" id="PTHR30627">
    <property type="entry name" value="PEPTIDOGLYCAN D,D-TRANSPEPTIDASE"/>
    <property type="match status" value="1"/>
</dbReference>
<dbReference type="InterPro" id="IPR012338">
    <property type="entry name" value="Beta-lactam/transpept-like"/>
</dbReference>
<evidence type="ECO:0000256" key="2">
    <source>
        <dbReference type="ARBA" id="ARBA00023136"/>
    </source>
</evidence>
<evidence type="ECO:0000313" key="6">
    <source>
        <dbReference type="EMBL" id="MBW7953672.1"/>
    </source>
</evidence>
<dbReference type="Proteomes" id="UP000781173">
    <property type="component" value="Unassembled WGS sequence"/>
</dbReference>
<evidence type="ECO:0000256" key="3">
    <source>
        <dbReference type="SAM" id="Phobius"/>
    </source>
</evidence>
<protein>
    <submittedName>
        <fullName evidence="6">Penicillin-binding protein 2</fullName>
    </submittedName>
</protein>
<dbReference type="Pfam" id="PF03717">
    <property type="entry name" value="PBP_dimer"/>
    <property type="match status" value="1"/>
</dbReference>
<dbReference type="Pfam" id="PF00905">
    <property type="entry name" value="Transpeptidase"/>
    <property type="match status" value="2"/>
</dbReference>
<organism evidence="6 7">
    <name type="scientific">Candidatus Dojkabacteria bacterium</name>
    <dbReference type="NCBI Taxonomy" id="2099670"/>
    <lineage>
        <taxon>Bacteria</taxon>
        <taxon>Candidatus Dojkabacteria</taxon>
    </lineage>
</organism>
<dbReference type="GO" id="GO:0008658">
    <property type="term" value="F:penicillin binding"/>
    <property type="evidence" value="ECO:0007669"/>
    <property type="project" value="InterPro"/>
</dbReference>
<dbReference type="GO" id="GO:0071555">
    <property type="term" value="P:cell wall organization"/>
    <property type="evidence" value="ECO:0007669"/>
    <property type="project" value="TreeGrafter"/>
</dbReference>
<dbReference type="InterPro" id="IPR050515">
    <property type="entry name" value="Beta-lactam/transpept"/>
</dbReference>